<feature type="compositionally biased region" description="Polar residues" evidence="1">
    <location>
        <begin position="12"/>
        <end position="21"/>
    </location>
</feature>
<accession>A0ABR1M761</accession>
<keyword evidence="4" id="KW-1185">Reference proteome</keyword>
<proteinExistence type="predicted"/>
<evidence type="ECO:0000256" key="2">
    <source>
        <dbReference type="SAM" id="Phobius"/>
    </source>
</evidence>
<keyword evidence="2" id="KW-1133">Transmembrane helix</keyword>
<evidence type="ECO:0000313" key="4">
    <source>
        <dbReference type="Proteomes" id="UP001365128"/>
    </source>
</evidence>
<evidence type="ECO:0000313" key="3">
    <source>
        <dbReference type="EMBL" id="KAK7543549.1"/>
    </source>
</evidence>
<sequence>MDLTDHPRTAMEPSQNSNTLHHGQEEWNRRLSARQQKQQLFQSPHSLRYFAQHLRHLRRRPLVVDFLFFTSESYRSSVITPPSLQSKLPSFIIIIIIIIIIISPLPCPVCLPCLSVCLSSMRVPCAAQSPVCLCLQSHTTHTHTHTAVQHSHRQARHPCQPRHTHIQTRTEQTLKTIHSARCPPQRPRLAGSRAAFA</sequence>
<gene>
    <name evidence="3" type="ORF">IWX46DRAFT_152780</name>
</gene>
<protein>
    <submittedName>
        <fullName evidence="3">Uncharacterized protein</fullName>
    </submittedName>
</protein>
<organism evidence="3 4">
    <name type="scientific">Phyllosticta citricarpa</name>
    <dbReference type="NCBI Taxonomy" id="55181"/>
    <lineage>
        <taxon>Eukaryota</taxon>
        <taxon>Fungi</taxon>
        <taxon>Dikarya</taxon>
        <taxon>Ascomycota</taxon>
        <taxon>Pezizomycotina</taxon>
        <taxon>Dothideomycetes</taxon>
        <taxon>Dothideomycetes incertae sedis</taxon>
        <taxon>Botryosphaeriales</taxon>
        <taxon>Phyllostictaceae</taxon>
        <taxon>Phyllosticta</taxon>
    </lineage>
</organism>
<name>A0ABR1M761_9PEZI</name>
<feature type="region of interest" description="Disordered" evidence="1">
    <location>
        <begin position="1"/>
        <end position="27"/>
    </location>
</feature>
<keyword evidence="2" id="KW-0812">Transmembrane</keyword>
<reference evidence="3 4" key="1">
    <citation type="submission" date="2024-04" db="EMBL/GenBank/DDBJ databases">
        <title>Phyllosticta paracitricarpa is synonymous to the EU quarantine fungus P. citricarpa based on phylogenomic analyses.</title>
        <authorList>
            <consortium name="Lawrence Berkeley National Laboratory"/>
            <person name="Van Ingen-Buijs V.A."/>
            <person name="Van Westerhoven A.C."/>
            <person name="Haridas S."/>
            <person name="Skiadas P."/>
            <person name="Martin F."/>
            <person name="Groenewald J.Z."/>
            <person name="Crous P.W."/>
            <person name="Seidl M.F."/>
        </authorList>
    </citation>
    <scope>NUCLEOTIDE SEQUENCE [LARGE SCALE GENOMIC DNA]</scope>
    <source>
        <strain evidence="3 4">CBS 122670</strain>
    </source>
</reference>
<keyword evidence="2" id="KW-0472">Membrane</keyword>
<feature type="transmembrane region" description="Helical" evidence="2">
    <location>
        <begin position="91"/>
        <end position="114"/>
    </location>
</feature>
<dbReference type="EMBL" id="JBBPDW010000020">
    <property type="protein sequence ID" value="KAK7543549.1"/>
    <property type="molecule type" value="Genomic_DNA"/>
</dbReference>
<comment type="caution">
    <text evidence="3">The sequence shown here is derived from an EMBL/GenBank/DDBJ whole genome shotgun (WGS) entry which is preliminary data.</text>
</comment>
<evidence type="ECO:0000256" key="1">
    <source>
        <dbReference type="SAM" id="MobiDB-lite"/>
    </source>
</evidence>
<dbReference type="Proteomes" id="UP001365128">
    <property type="component" value="Unassembled WGS sequence"/>
</dbReference>